<dbReference type="AlphaFoldDB" id="A0A1M6X5H2"/>
<protein>
    <submittedName>
        <fullName evidence="4">Two-component system, chemotaxis family, response regulator CheY</fullName>
    </submittedName>
</protein>
<dbReference type="GO" id="GO:0000160">
    <property type="term" value="P:phosphorelay signal transduction system"/>
    <property type="evidence" value="ECO:0007669"/>
    <property type="project" value="InterPro"/>
</dbReference>
<evidence type="ECO:0000256" key="1">
    <source>
        <dbReference type="ARBA" id="ARBA00022553"/>
    </source>
</evidence>
<keyword evidence="5" id="KW-1185">Reference proteome</keyword>
<dbReference type="InterPro" id="IPR011006">
    <property type="entry name" value="CheY-like_superfamily"/>
</dbReference>
<evidence type="ECO:0000259" key="3">
    <source>
        <dbReference type="PROSITE" id="PS50110"/>
    </source>
</evidence>
<dbReference type="Gene3D" id="3.40.50.2300">
    <property type="match status" value="1"/>
</dbReference>
<sequence length="121" mass="13160">MAKTVLVVDDSSTARKFVAFALRAQGLTVLTACDGLEALEKIAQVPVDLVITDLNMPKLDGIGLVQALRSDPEYAHIPILVLSSLEDAELVSQSQQLGVQAYLTKPFDAQRLQYEVSKFIS</sequence>
<evidence type="ECO:0000256" key="2">
    <source>
        <dbReference type="PROSITE-ProRule" id="PRU00169"/>
    </source>
</evidence>
<dbReference type="InterPro" id="IPR050595">
    <property type="entry name" value="Bact_response_regulator"/>
</dbReference>
<proteinExistence type="predicted"/>
<dbReference type="STRING" id="633813.SAMN04488087_2513"/>
<evidence type="ECO:0000313" key="5">
    <source>
        <dbReference type="Proteomes" id="UP000185812"/>
    </source>
</evidence>
<feature type="domain" description="Response regulatory" evidence="3">
    <location>
        <begin position="4"/>
        <end position="120"/>
    </location>
</feature>
<reference evidence="5" key="1">
    <citation type="submission" date="2016-11" db="EMBL/GenBank/DDBJ databases">
        <authorList>
            <person name="Varghese N."/>
            <person name="Submissions S."/>
        </authorList>
    </citation>
    <scope>NUCLEOTIDE SEQUENCE [LARGE SCALE GENOMIC DNA]</scope>
    <source>
        <strain evidence="5">DSM 22212</strain>
    </source>
</reference>
<dbReference type="OrthoDB" id="9789181at2"/>
<organism evidence="4 5">
    <name type="scientific">Rhodothermus profundi</name>
    <dbReference type="NCBI Taxonomy" id="633813"/>
    <lineage>
        <taxon>Bacteria</taxon>
        <taxon>Pseudomonadati</taxon>
        <taxon>Rhodothermota</taxon>
        <taxon>Rhodothermia</taxon>
        <taxon>Rhodothermales</taxon>
        <taxon>Rhodothermaceae</taxon>
        <taxon>Rhodothermus</taxon>
    </lineage>
</organism>
<dbReference type="SUPFAM" id="SSF52172">
    <property type="entry name" value="CheY-like"/>
    <property type="match status" value="1"/>
</dbReference>
<dbReference type="Proteomes" id="UP000185812">
    <property type="component" value="Unassembled WGS sequence"/>
</dbReference>
<keyword evidence="1 2" id="KW-0597">Phosphoprotein</keyword>
<dbReference type="Pfam" id="PF00072">
    <property type="entry name" value="Response_reg"/>
    <property type="match status" value="1"/>
</dbReference>
<dbReference type="EMBL" id="FRAU01000010">
    <property type="protein sequence ID" value="SHL01282.1"/>
    <property type="molecule type" value="Genomic_DNA"/>
</dbReference>
<name>A0A1M6X5H2_9BACT</name>
<dbReference type="RefSeq" id="WP_072716317.1">
    <property type="nucleotide sequence ID" value="NZ_FRAU01000010.1"/>
</dbReference>
<dbReference type="InterPro" id="IPR001789">
    <property type="entry name" value="Sig_transdc_resp-reg_receiver"/>
</dbReference>
<dbReference type="SMART" id="SM00448">
    <property type="entry name" value="REC"/>
    <property type="match status" value="1"/>
</dbReference>
<dbReference type="PROSITE" id="PS50110">
    <property type="entry name" value="RESPONSE_REGULATORY"/>
    <property type="match status" value="1"/>
</dbReference>
<gene>
    <name evidence="4" type="ORF">SAMN04488087_2513</name>
</gene>
<accession>A0A1M6X5H2</accession>
<evidence type="ECO:0000313" key="4">
    <source>
        <dbReference type="EMBL" id="SHL01282.1"/>
    </source>
</evidence>
<feature type="modified residue" description="4-aspartylphosphate" evidence="2">
    <location>
        <position position="53"/>
    </location>
</feature>
<dbReference type="PANTHER" id="PTHR44591:SF25">
    <property type="entry name" value="CHEMOTAXIS TWO-COMPONENT RESPONSE REGULATOR"/>
    <property type="match status" value="1"/>
</dbReference>
<dbReference type="PANTHER" id="PTHR44591">
    <property type="entry name" value="STRESS RESPONSE REGULATOR PROTEIN 1"/>
    <property type="match status" value="1"/>
</dbReference>